<dbReference type="EMBL" id="BSXS01012867">
    <property type="protein sequence ID" value="GMF03165.1"/>
    <property type="molecule type" value="Genomic_DNA"/>
</dbReference>
<name>A0ACB5U697_AMBMO</name>
<evidence type="ECO:0000313" key="1">
    <source>
        <dbReference type="EMBL" id="GMF03165.1"/>
    </source>
</evidence>
<protein>
    <submittedName>
        <fullName evidence="1">Unnamed protein product</fullName>
    </submittedName>
</protein>
<proteinExistence type="predicted"/>
<organism evidence="1 2">
    <name type="scientific">Ambrosiozyma monospora</name>
    <name type="common">Yeast</name>
    <name type="synonym">Endomycopsis monosporus</name>
    <dbReference type="NCBI Taxonomy" id="43982"/>
    <lineage>
        <taxon>Eukaryota</taxon>
        <taxon>Fungi</taxon>
        <taxon>Dikarya</taxon>
        <taxon>Ascomycota</taxon>
        <taxon>Saccharomycotina</taxon>
        <taxon>Pichiomycetes</taxon>
        <taxon>Pichiales</taxon>
        <taxon>Pichiaceae</taxon>
        <taxon>Ambrosiozyma</taxon>
    </lineage>
</organism>
<gene>
    <name evidence="1" type="ORF">Amon02_001169100</name>
</gene>
<accession>A0ACB5U697</accession>
<evidence type="ECO:0000313" key="2">
    <source>
        <dbReference type="Proteomes" id="UP001165064"/>
    </source>
</evidence>
<reference evidence="1" key="1">
    <citation type="submission" date="2023-04" db="EMBL/GenBank/DDBJ databases">
        <title>Ambrosiozyma monospora NBRC 10751.</title>
        <authorList>
            <person name="Ichikawa N."/>
            <person name="Sato H."/>
            <person name="Tonouchi N."/>
        </authorList>
    </citation>
    <scope>NUCLEOTIDE SEQUENCE</scope>
    <source>
        <strain evidence="1">NBRC 10751</strain>
    </source>
</reference>
<dbReference type="Proteomes" id="UP001165064">
    <property type="component" value="Unassembled WGS sequence"/>
</dbReference>
<keyword evidence="2" id="KW-1185">Reference proteome</keyword>
<sequence>MEEMRAKIISLENLLKQRTNVSAISPMESISSISSSMGNINISNNSQPQRPKKQKLEGILNWKLDSLKRYKISQKPGKTAYFGPFSTYASIGSKTSATTFMIFKNFLESERTAYKDIHGKAPYMPMILNARVEKKEVLEKIENSVLPHCNAIGLIVFSRRHQLTVSLSLDLKKTMNMLS</sequence>
<comment type="caution">
    <text evidence="1">The sequence shown here is derived from an EMBL/GenBank/DDBJ whole genome shotgun (WGS) entry which is preliminary data.</text>
</comment>